<comment type="caution">
    <text evidence="1">The sequence shown here is derived from an EMBL/GenBank/DDBJ whole genome shotgun (WGS) entry which is preliminary data.</text>
</comment>
<evidence type="ECO:0000313" key="2">
    <source>
        <dbReference type="Proteomes" id="UP000760545"/>
    </source>
</evidence>
<dbReference type="SUPFAM" id="SSF55729">
    <property type="entry name" value="Acyl-CoA N-acyltransferases (Nat)"/>
    <property type="match status" value="1"/>
</dbReference>
<evidence type="ECO:0000313" key="1">
    <source>
        <dbReference type="EMBL" id="NJX14694.1"/>
    </source>
</evidence>
<dbReference type="Proteomes" id="UP000760545">
    <property type="component" value="Unassembled WGS sequence"/>
</dbReference>
<gene>
    <name evidence="1" type="ORF">HC176_04265</name>
</gene>
<accession>A0ABX1D8M4</accession>
<protein>
    <submittedName>
        <fullName evidence="1">GNAT family N-acetyltransferase</fullName>
    </submittedName>
</protein>
<dbReference type="RefSeq" id="WP_167916939.1">
    <property type="nucleotide sequence ID" value="NZ_JAAVJS010000004.1"/>
</dbReference>
<dbReference type="EMBL" id="JAAVJS010000004">
    <property type="protein sequence ID" value="NJX14694.1"/>
    <property type="molecule type" value="Genomic_DNA"/>
</dbReference>
<name>A0ABX1D8M4_9FLAO</name>
<keyword evidence="2" id="KW-1185">Reference proteome</keyword>
<dbReference type="InterPro" id="IPR016181">
    <property type="entry name" value="Acyl_CoA_acyltransferase"/>
</dbReference>
<dbReference type="Gene3D" id="3.40.630.30">
    <property type="match status" value="1"/>
</dbReference>
<organism evidence="1 2">
    <name type="scientific">Tamlana crocina</name>
    <dbReference type="NCBI Taxonomy" id="393006"/>
    <lineage>
        <taxon>Bacteria</taxon>
        <taxon>Pseudomonadati</taxon>
        <taxon>Bacteroidota</taxon>
        <taxon>Flavobacteriia</taxon>
        <taxon>Flavobacteriales</taxon>
        <taxon>Flavobacteriaceae</taxon>
        <taxon>Tamlana</taxon>
    </lineage>
</organism>
<sequence length="325" mass="37786">MEEYTVVKYSSLYCKAWNDFLLNSKNATFLFHRDFMEYHADRFEDFSLMIFKKGKLIALFPANKSGDKIYSHQGLSYGGVLLKDETKLREVLNIFYTLLEFLDKKHFKVLEVKMLPSFYTLLPNQELNYLLFVLNAHLVKSETLSVINQKNPVPISKNRLEGCKRGLKTGLKVIEETDFKSFWNEILIPNLIKKHQVTPVHTLEEISYLKQKFPENIKQFNVYQNRKIVAGATMFLTENVAHCQYISGNADKNQLGSLDFLFQHLIKNVFVEKAYFDFGSSNENDGKNINTGLQFWKEGFGARTMVQEFYSINIGNYHALKSVML</sequence>
<reference evidence="1 2" key="1">
    <citation type="submission" date="2020-03" db="EMBL/GenBank/DDBJ databases">
        <title>Tamlana sp. nov, isolated from XXX.</title>
        <authorList>
            <person name="Cao W.R."/>
        </authorList>
    </citation>
    <scope>NUCLEOTIDE SEQUENCE [LARGE SCALE GENOMIC DNA]</scope>
    <source>
        <strain evidence="1 2">HST1-43</strain>
    </source>
</reference>
<proteinExistence type="predicted"/>